<evidence type="ECO:0000313" key="3">
    <source>
        <dbReference type="Proteomes" id="UP000718571"/>
    </source>
</evidence>
<dbReference type="NCBIfam" id="TIGR00197">
    <property type="entry name" value="yjeF_nterm"/>
    <property type="match status" value="1"/>
</dbReference>
<organism evidence="2 3">
    <name type="scientific">Candidatus Acidifodinimicrobium mancum</name>
    <dbReference type="NCBI Taxonomy" id="2898728"/>
    <lineage>
        <taxon>Archaea</taxon>
        <taxon>Candidatus Parvarchaeota</taxon>
        <taxon>Candidatus Acidifodinimicrobiaceae</taxon>
        <taxon>Candidatus Acidifodinimicrobium</taxon>
    </lineage>
</organism>
<dbReference type="SUPFAM" id="SSF64153">
    <property type="entry name" value="YjeF N-terminal domain-like"/>
    <property type="match status" value="1"/>
</dbReference>
<feature type="domain" description="YjeF N-terminal" evidence="1">
    <location>
        <begin position="9"/>
        <end position="212"/>
    </location>
</feature>
<keyword evidence="2" id="KW-0413">Isomerase</keyword>
<dbReference type="InterPro" id="IPR004443">
    <property type="entry name" value="YjeF_N_dom"/>
</dbReference>
<dbReference type="Gene3D" id="3.40.50.10260">
    <property type="entry name" value="YjeF N-terminal domain"/>
    <property type="match status" value="1"/>
</dbReference>
<reference evidence="2 3" key="1">
    <citation type="submission" date="2020-09" db="EMBL/GenBank/DDBJ databases">
        <title>Genomic characterization of a novel Parvarchaeota family in acid mine drainage sediments.</title>
        <authorList>
            <person name="Luo Z.-H."/>
        </authorList>
    </citation>
    <scope>NUCLEOTIDE SEQUENCE [LARGE SCALE GENOMIC DNA]</scope>
    <source>
        <strain evidence="2">MAS1_bins.189</strain>
    </source>
</reference>
<gene>
    <name evidence="2" type="ORF">IHE51_00700</name>
</gene>
<dbReference type="AlphaFoldDB" id="A0A8T3USR9"/>
<name>A0A8T3USR9_9ARCH</name>
<dbReference type="Pfam" id="PF03853">
    <property type="entry name" value="YjeF_N"/>
    <property type="match status" value="1"/>
</dbReference>
<accession>A0A8T3USR9</accession>
<dbReference type="PROSITE" id="PS51385">
    <property type="entry name" value="YJEF_N"/>
    <property type="match status" value="1"/>
</dbReference>
<dbReference type="EC" id="5.1.99.6" evidence="2"/>
<evidence type="ECO:0000259" key="1">
    <source>
        <dbReference type="PROSITE" id="PS51385"/>
    </source>
</evidence>
<protein>
    <submittedName>
        <fullName evidence="2">NAD(P)H-hydrate epimerase</fullName>
        <ecNumber evidence="2">5.1.99.6</ecNumber>
    </submittedName>
</protein>
<dbReference type="InterPro" id="IPR036652">
    <property type="entry name" value="YjeF_N_dom_sf"/>
</dbReference>
<dbReference type="EMBL" id="JADFAR010000007">
    <property type="protein sequence ID" value="MBE5728363.1"/>
    <property type="molecule type" value="Genomic_DNA"/>
</dbReference>
<sequence length="212" mass="23180">MEYYSIAQIKNMEEEAKKRGVTENKMMDTAGRLVADFIDKNIEFKRAVFIAGTGNNGGDVLSAAFHLFNLNHSNIEVIVVGKPEELKENPKVFLYLISDIKDISVKFISDSAALNSIKEDIKDADILVVGLFGTGFHGDLPPLAADLIDSINDSDAKRISIDIPSGMNGDSGDFKKVVKSDFTLTMMAMKKAFQNPQALSVCGKILIMNLSV</sequence>
<proteinExistence type="predicted"/>
<dbReference type="Proteomes" id="UP000718571">
    <property type="component" value="Unassembled WGS sequence"/>
</dbReference>
<dbReference type="GO" id="GO:0052856">
    <property type="term" value="F:NAD(P)HX epimerase activity"/>
    <property type="evidence" value="ECO:0007669"/>
    <property type="project" value="UniProtKB-EC"/>
</dbReference>
<comment type="caution">
    <text evidence="2">The sequence shown here is derived from an EMBL/GenBank/DDBJ whole genome shotgun (WGS) entry which is preliminary data.</text>
</comment>
<evidence type="ECO:0000313" key="2">
    <source>
        <dbReference type="EMBL" id="MBE5728363.1"/>
    </source>
</evidence>